<dbReference type="Proteomes" id="UP000177067">
    <property type="component" value="Unassembled WGS sequence"/>
</dbReference>
<evidence type="ECO:0000313" key="2">
    <source>
        <dbReference type="Proteomes" id="UP000177067"/>
    </source>
</evidence>
<dbReference type="GO" id="GO:0006261">
    <property type="term" value="P:DNA-templated DNA replication"/>
    <property type="evidence" value="ECO:0007669"/>
    <property type="project" value="TreeGrafter"/>
</dbReference>
<dbReference type="SUPFAM" id="SSF52540">
    <property type="entry name" value="P-loop containing nucleoside triphosphate hydrolases"/>
    <property type="match status" value="1"/>
</dbReference>
<dbReference type="EMBL" id="MFPS01000007">
    <property type="protein sequence ID" value="OGH59357.1"/>
    <property type="molecule type" value="Genomic_DNA"/>
</dbReference>
<comment type="caution">
    <text evidence="1">The sequence shown here is derived from an EMBL/GenBank/DDBJ whole genome shotgun (WGS) entry which is preliminary data.</text>
</comment>
<dbReference type="PANTHER" id="PTHR11669:SF8">
    <property type="entry name" value="DNA POLYMERASE III SUBUNIT DELTA"/>
    <property type="match status" value="1"/>
</dbReference>
<dbReference type="InterPro" id="IPR027417">
    <property type="entry name" value="P-loop_NTPase"/>
</dbReference>
<reference evidence="1 2" key="1">
    <citation type="journal article" date="2016" name="Nat. Commun.">
        <title>Thousands of microbial genomes shed light on interconnected biogeochemical processes in an aquifer system.</title>
        <authorList>
            <person name="Anantharaman K."/>
            <person name="Brown C.T."/>
            <person name="Hug L.A."/>
            <person name="Sharon I."/>
            <person name="Castelle C.J."/>
            <person name="Probst A.J."/>
            <person name="Thomas B.C."/>
            <person name="Singh A."/>
            <person name="Wilkins M.J."/>
            <person name="Karaoz U."/>
            <person name="Brodie E.L."/>
            <person name="Williams K.H."/>
            <person name="Hubbard S.S."/>
            <person name="Banfield J.F."/>
        </authorList>
    </citation>
    <scope>NUCLEOTIDE SEQUENCE [LARGE SCALE GENOMIC DNA]</scope>
</reference>
<dbReference type="Pfam" id="PF13177">
    <property type="entry name" value="DNA_pol3_delta2"/>
    <property type="match status" value="1"/>
</dbReference>
<dbReference type="AlphaFoldDB" id="A0A1F6LIX4"/>
<evidence type="ECO:0008006" key="3">
    <source>
        <dbReference type="Google" id="ProtNLM"/>
    </source>
</evidence>
<protein>
    <recommendedName>
        <fullName evidence="3">DNA polymerase III subunit delta</fullName>
    </recommendedName>
</protein>
<dbReference type="PANTHER" id="PTHR11669">
    <property type="entry name" value="REPLICATION FACTOR C / DNA POLYMERASE III GAMMA-TAU SUBUNIT"/>
    <property type="match status" value="1"/>
</dbReference>
<sequence length="311" mass="35596">MISVIGHDKILNYFDKVVETDNLSHAYIFSGPDHLGKKLVAENIAAKLFGVEVEKLTTQPDYIVVDQEINKNTDKLKKNIDVEQIRDLRIFLSQKGFLAGYKVAIINNAEKLNNNSANVILKTLEEPKGKTVLFIITRNYELLLPTIQSRCQIINFNIVSKQLIKNKLLDMGGNENLVDQIVRLSGGLPGLAINWMMNNESFEEYKKEIVRFITLFNRPFYEKLEKIEDIFGDKVDHIVARENLIIGLNIWQNVLRGLLHSNNGLIETKLKLKVCDKTILKIMNKLGNARIQLENNIHPRILVEQILLDIP</sequence>
<proteinExistence type="predicted"/>
<evidence type="ECO:0000313" key="1">
    <source>
        <dbReference type="EMBL" id="OGH59357.1"/>
    </source>
</evidence>
<dbReference type="InterPro" id="IPR050238">
    <property type="entry name" value="DNA_Rep/Repair_Clamp_Loader"/>
</dbReference>
<gene>
    <name evidence="1" type="ORF">A2725_00830</name>
</gene>
<organism evidence="1 2">
    <name type="scientific">Candidatus Magasanikbacteria bacterium RIFCSPHIGHO2_01_FULL_33_34</name>
    <dbReference type="NCBI Taxonomy" id="1798671"/>
    <lineage>
        <taxon>Bacteria</taxon>
        <taxon>Candidatus Magasanikiibacteriota</taxon>
    </lineage>
</organism>
<name>A0A1F6LIX4_9BACT</name>
<accession>A0A1F6LIX4</accession>
<dbReference type="Gene3D" id="3.40.50.300">
    <property type="entry name" value="P-loop containing nucleotide triphosphate hydrolases"/>
    <property type="match status" value="1"/>
</dbReference>